<protein>
    <submittedName>
        <fullName evidence="3">Universal stress protein</fullName>
    </submittedName>
</protein>
<name>A9EAF2_9FLAO</name>
<accession>A9EAF2</accession>
<dbReference type="PANTHER" id="PTHR46268:SF6">
    <property type="entry name" value="UNIVERSAL STRESS PROTEIN UP12"/>
    <property type="match status" value="1"/>
</dbReference>
<dbReference type="EMBL" id="ABIB01000015">
    <property type="protein sequence ID" value="EDP94623.1"/>
    <property type="molecule type" value="Genomic_DNA"/>
</dbReference>
<dbReference type="CDD" id="cd00293">
    <property type="entry name" value="USP-like"/>
    <property type="match status" value="1"/>
</dbReference>
<organism evidence="3 4">
    <name type="scientific">Kordia algicida OT-1</name>
    <dbReference type="NCBI Taxonomy" id="391587"/>
    <lineage>
        <taxon>Bacteria</taxon>
        <taxon>Pseudomonadati</taxon>
        <taxon>Bacteroidota</taxon>
        <taxon>Flavobacteriia</taxon>
        <taxon>Flavobacteriales</taxon>
        <taxon>Flavobacteriaceae</taxon>
        <taxon>Kordia</taxon>
    </lineage>
</organism>
<dbReference type="PANTHER" id="PTHR46268">
    <property type="entry name" value="STRESS RESPONSE PROTEIN NHAX"/>
    <property type="match status" value="1"/>
</dbReference>
<sequence length="275" mass="31555">MTNILLPTDFSDNSKNAIRYTLHLYANEKCTFYILNSAKVIATRSASFSSKLGTTVLENSKRDLAALKDALQAEFTNKNHTFKIIASANDLDDAIEIFAEKYEIDLIVMGTKGATGAKEILFGSNTTKIFKKVTSCPILAIPENHTFVVPTQIGFPSDFNRYCDAKELHFLKKMAKLHDASIRIIHIHETERLSEQQEQNMTTLKQYLKEHKHSFHWIQNYTSKEKAIHEFIDEMQIEMLAMVQYSHGFIDRMLREPVIKKIGFHLKVPFLVIPE</sequence>
<dbReference type="InterPro" id="IPR006016">
    <property type="entry name" value="UspA"/>
</dbReference>
<comment type="caution">
    <text evidence="3">The sequence shown here is derived from an EMBL/GenBank/DDBJ whole genome shotgun (WGS) entry which is preliminary data.</text>
</comment>
<evidence type="ECO:0000313" key="4">
    <source>
        <dbReference type="Proteomes" id="UP000002945"/>
    </source>
</evidence>
<dbReference type="AlphaFoldDB" id="A9EAF2"/>
<dbReference type="STRING" id="391587.KAOT1_04380"/>
<dbReference type="PRINTS" id="PR01438">
    <property type="entry name" value="UNVRSLSTRESS"/>
</dbReference>
<keyword evidence="4" id="KW-1185">Reference proteome</keyword>
<dbReference type="InterPro" id="IPR014729">
    <property type="entry name" value="Rossmann-like_a/b/a_fold"/>
</dbReference>
<proteinExistence type="inferred from homology"/>
<dbReference type="eggNOG" id="COG0589">
    <property type="taxonomic scope" value="Bacteria"/>
</dbReference>
<evidence type="ECO:0000256" key="1">
    <source>
        <dbReference type="ARBA" id="ARBA00008791"/>
    </source>
</evidence>
<comment type="similarity">
    <text evidence="1">Belongs to the universal stress protein A family.</text>
</comment>
<dbReference type="RefSeq" id="WP_007093447.1">
    <property type="nucleotide sequence ID" value="NZ_CP142125.1"/>
</dbReference>
<dbReference type="Gene3D" id="3.40.50.620">
    <property type="entry name" value="HUPs"/>
    <property type="match status" value="2"/>
</dbReference>
<evidence type="ECO:0000313" key="3">
    <source>
        <dbReference type="EMBL" id="EDP94623.1"/>
    </source>
</evidence>
<reference evidence="3 4" key="1">
    <citation type="journal article" date="2011" name="J. Bacteriol.">
        <title>Genome sequence of the algicidal bacterium Kordia algicida OT-1.</title>
        <authorList>
            <person name="Lee H.S."/>
            <person name="Kang S.G."/>
            <person name="Kwon K.K."/>
            <person name="Lee J.H."/>
            <person name="Kim S.J."/>
        </authorList>
    </citation>
    <scope>NUCLEOTIDE SEQUENCE [LARGE SCALE GENOMIC DNA]</scope>
    <source>
        <strain evidence="3 4">OT-1</strain>
    </source>
</reference>
<dbReference type="Pfam" id="PF00582">
    <property type="entry name" value="Usp"/>
    <property type="match status" value="1"/>
</dbReference>
<gene>
    <name evidence="3" type="ORF">KAOT1_04380</name>
</gene>
<dbReference type="SUPFAM" id="SSF52402">
    <property type="entry name" value="Adenine nucleotide alpha hydrolases-like"/>
    <property type="match status" value="2"/>
</dbReference>
<dbReference type="HOGENOM" id="CLU_049301_2_4_10"/>
<dbReference type="OrthoDB" id="9788959at2"/>
<evidence type="ECO:0000259" key="2">
    <source>
        <dbReference type="Pfam" id="PF00582"/>
    </source>
</evidence>
<dbReference type="InterPro" id="IPR006015">
    <property type="entry name" value="Universal_stress_UspA"/>
</dbReference>
<feature type="domain" description="UspA" evidence="2">
    <location>
        <begin position="2"/>
        <end position="141"/>
    </location>
</feature>
<dbReference type="Proteomes" id="UP000002945">
    <property type="component" value="Unassembled WGS sequence"/>
</dbReference>